<dbReference type="PROSITE" id="PS50172">
    <property type="entry name" value="BRCT"/>
    <property type="match status" value="2"/>
</dbReference>
<reference evidence="4" key="1">
    <citation type="submission" date="2025-08" db="UniProtKB">
        <authorList>
            <consortium name="RefSeq"/>
        </authorList>
    </citation>
    <scope>IDENTIFICATION</scope>
    <source>
        <tissue evidence="4">Whole body</tissue>
    </source>
</reference>
<feature type="compositionally biased region" description="Basic and acidic residues" evidence="1">
    <location>
        <begin position="325"/>
        <end position="335"/>
    </location>
</feature>
<name>A0A8B8HSY3_VANTA</name>
<feature type="compositionally biased region" description="Basic and acidic residues" evidence="1">
    <location>
        <begin position="215"/>
        <end position="232"/>
    </location>
</feature>
<dbReference type="GO" id="GO:0005634">
    <property type="term" value="C:nucleus"/>
    <property type="evidence" value="ECO:0007669"/>
    <property type="project" value="InterPro"/>
</dbReference>
<feature type="compositionally biased region" description="Basic and acidic residues" evidence="1">
    <location>
        <begin position="239"/>
        <end position="248"/>
    </location>
</feature>
<dbReference type="Pfam" id="PF01834">
    <property type="entry name" value="XRCC1_N"/>
    <property type="match status" value="1"/>
</dbReference>
<feature type="compositionally biased region" description="Basic and acidic residues" evidence="1">
    <location>
        <begin position="519"/>
        <end position="528"/>
    </location>
</feature>
<dbReference type="InterPro" id="IPR001357">
    <property type="entry name" value="BRCT_dom"/>
</dbReference>
<organism evidence="3 4">
    <name type="scientific">Vanessa tameamea</name>
    <name type="common">Kamehameha butterfly</name>
    <dbReference type="NCBI Taxonomy" id="334116"/>
    <lineage>
        <taxon>Eukaryota</taxon>
        <taxon>Metazoa</taxon>
        <taxon>Ecdysozoa</taxon>
        <taxon>Arthropoda</taxon>
        <taxon>Hexapoda</taxon>
        <taxon>Insecta</taxon>
        <taxon>Pterygota</taxon>
        <taxon>Neoptera</taxon>
        <taxon>Endopterygota</taxon>
        <taxon>Lepidoptera</taxon>
        <taxon>Glossata</taxon>
        <taxon>Ditrysia</taxon>
        <taxon>Papilionoidea</taxon>
        <taxon>Nymphalidae</taxon>
        <taxon>Nymphalinae</taxon>
        <taxon>Vanessa</taxon>
    </lineage>
</organism>
<dbReference type="InterPro" id="IPR036420">
    <property type="entry name" value="BRCT_dom_sf"/>
</dbReference>
<dbReference type="SUPFAM" id="SSF49785">
    <property type="entry name" value="Galactose-binding domain-like"/>
    <property type="match status" value="1"/>
</dbReference>
<dbReference type="GO" id="GO:0006284">
    <property type="term" value="P:base-excision repair"/>
    <property type="evidence" value="ECO:0007669"/>
    <property type="project" value="TreeGrafter"/>
</dbReference>
<evidence type="ECO:0000313" key="3">
    <source>
        <dbReference type="Proteomes" id="UP001652626"/>
    </source>
</evidence>
<dbReference type="Proteomes" id="UP001652626">
    <property type="component" value="Chromosome 15"/>
</dbReference>
<feature type="region of interest" description="Disordered" evidence="1">
    <location>
        <begin position="431"/>
        <end position="528"/>
    </location>
</feature>
<dbReference type="Gene3D" id="3.40.50.10190">
    <property type="entry name" value="BRCT domain"/>
    <property type="match status" value="2"/>
</dbReference>
<feature type="domain" description="BRCT" evidence="2">
    <location>
        <begin position="537"/>
        <end position="620"/>
    </location>
</feature>
<dbReference type="GO" id="GO:0003684">
    <property type="term" value="F:damaged DNA binding"/>
    <property type="evidence" value="ECO:0007669"/>
    <property type="project" value="InterPro"/>
</dbReference>
<protein>
    <submittedName>
        <fullName evidence="4">DNA repair protein XRCC1</fullName>
    </submittedName>
</protein>
<feature type="compositionally biased region" description="Basic and acidic residues" evidence="1">
    <location>
        <begin position="268"/>
        <end position="298"/>
    </location>
</feature>
<dbReference type="PANTHER" id="PTHR11370">
    <property type="entry name" value="DNA-REPAIR PROTEIN XRCC1"/>
    <property type="match status" value="1"/>
</dbReference>
<dbReference type="OrthoDB" id="25840at2759"/>
<evidence type="ECO:0000256" key="1">
    <source>
        <dbReference type="SAM" id="MobiDB-lite"/>
    </source>
</evidence>
<sequence length="620" mass="69257">MPRVKIDYVVSFSSEDPENQAKNIVEWEVSKKKWLCSKGESSCSIVLQLTKAVQIESINIGAHHAASVEVLVGLSENPNEPFQVLVPTCMLLSPSESRRGAGVERVRSFGGAQLAGARARRWDRVRVVCAQPYNRHCKFGLSFVHIHEPESTASRTFAFDALAADEVEFRPGELFASARRSTADSQIRQASMDAIKNESDKYTKLVKIPINKTTGKECREEDDDSRSNRQKENLLYTDDDIKPHDKIDQVVQRHRQQKDEEMVSQSRKTGDNRDKEKLKITNIDSKTKKTEDPLKRVPTDSSPRNEAIRKDTSPSHTSHSKKRKRSDDEPGPRRAREADVLAGVAFTLSGYENPLRAELRGVGLRLGARYLPGWRGCTHLVCAFPNTPKVREARAGGGGAAAVAGEWLRACAARRRRLPWRWFALDPRERVAPPADCPLDGPDSGDGTDMDTDDEIEKVLQHQRKKNKINSPSAADALRSPPGTDVVDDANASRDSDVTFVRDERVRGNITLDDSDPEQTDRDEPSMRPERIDTEKILPHFFEGLTFTISDDLDAEYDRALLARYIRAYGGLVVEPTAALAERTQYHVCGGEACGGGGQCVRPEWVWRCHRERALLAGAQ</sequence>
<dbReference type="RefSeq" id="XP_026487959.2">
    <property type="nucleotide sequence ID" value="XM_026632174.2"/>
</dbReference>
<feature type="domain" description="BRCT" evidence="2">
    <location>
        <begin position="336"/>
        <end position="425"/>
    </location>
</feature>
<feature type="region of interest" description="Disordered" evidence="1">
    <location>
        <begin position="215"/>
        <end position="335"/>
    </location>
</feature>
<dbReference type="SMART" id="SM00292">
    <property type="entry name" value="BRCT"/>
    <property type="match status" value="2"/>
</dbReference>
<dbReference type="InterPro" id="IPR002706">
    <property type="entry name" value="Xrcc1_N"/>
</dbReference>
<dbReference type="OMA" id="WIEKCYE"/>
<dbReference type="GO" id="GO:0000012">
    <property type="term" value="P:single strand break repair"/>
    <property type="evidence" value="ECO:0007669"/>
    <property type="project" value="InterPro"/>
</dbReference>
<dbReference type="AlphaFoldDB" id="A0A8B8HSY3"/>
<accession>A0A8B8HSY3</accession>
<keyword evidence="3" id="KW-1185">Reference proteome</keyword>
<dbReference type="Gene3D" id="2.60.120.260">
    <property type="entry name" value="Galactose-binding domain-like"/>
    <property type="match status" value="1"/>
</dbReference>
<dbReference type="InterPro" id="IPR008979">
    <property type="entry name" value="Galactose-bd-like_sf"/>
</dbReference>
<feature type="compositionally biased region" description="Acidic residues" evidence="1">
    <location>
        <begin position="446"/>
        <end position="456"/>
    </location>
</feature>
<evidence type="ECO:0000259" key="2">
    <source>
        <dbReference type="PROSITE" id="PS50172"/>
    </source>
</evidence>
<proteinExistence type="predicted"/>
<evidence type="ECO:0000313" key="4">
    <source>
        <dbReference type="RefSeq" id="XP_026487959.2"/>
    </source>
</evidence>
<dbReference type="GeneID" id="113394749"/>
<gene>
    <name evidence="4" type="primary">LOC113394749</name>
</gene>
<feature type="compositionally biased region" description="Basic and acidic residues" evidence="1">
    <location>
        <begin position="491"/>
        <end position="507"/>
    </location>
</feature>
<dbReference type="PANTHER" id="PTHR11370:SF5">
    <property type="entry name" value="DNA REPAIR PROTEIN XRCC1"/>
    <property type="match status" value="1"/>
</dbReference>
<dbReference type="SUPFAM" id="SSF52113">
    <property type="entry name" value="BRCT domain"/>
    <property type="match status" value="2"/>
</dbReference>